<gene>
    <name evidence="1" type="ORF">CCAP1982_LOCUS1474</name>
</gene>
<dbReference type="Proteomes" id="UP000606786">
    <property type="component" value="Unassembled WGS sequence"/>
</dbReference>
<organism evidence="1 2">
    <name type="scientific">Ceratitis capitata</name>
    <name type="common">Mediterranean fruit fly</name>
    <name type="synonym">Tephritis capitata</name>
    <dbReference type="NCBI Taxonomy" id="7213"/>
    <lineage>
        <taxon>Eukaryota</taxon>
        <taxon>Metazoa</taxon>
        <taxon>Ecdysozoa</taxon>
        <taxon>Arthropoda</taxon>
        <taxon>Hexapoda</taxon>
        <taxon>Insecta</taxon>
        <taxon>Pterygota</taxon>
        <taxon>Neoptera</taxon>
        <taxon>Endopterygota</taxon>
        <taxon>Diptera</taxon>
        <taxon>Brachycera</taxon>
        <taxon>Muscomorpha</taxon>
        <taxon>Tephritoidea</taxon>
        <taxon>Tephritidae</taxon>
        <taxon>Ceratitis</taxon>
        <taxon>Ceratitis</taxon>
    </lineage>
</organism>
<proteinExistence type="predicted"/>
<dbReference type="EMBL" id="CAJHJT010000001">
    <property type="protein sequence ID" value="CAD6992626.1"/>
    <property type="molecule type" value="Genomic_DNA"/>
</dbReference>
<evidence type="ECO:0000313" key="1">
    <source>
        <dbReference type="EMBL" id="CAD6992626.1"/>
    </source>
</evidence>
<reference evidence="1" key="1">
    <citation type="submission" date="2020-11" db="EMBL/GenBank/DDBJ databases">
        <authorList>
            <person name="Whitehead M."/>
        </authorList>
    </citation>
    <scope>NUCLEOTIDE SEQUENCE</scope>
    <source>
        <strain evidence="1">EGII</strain>
    </source>
</reference>
<accession>A0A811U302</accession>
<sequence length="93" mass="10489">MLMVKLLVVQLPESFIFTADDPAKAKCAAKLVLPTASCQLRRVQSQPPTNEKLTMELEKSINSAKAVQCSFQLAPRQKCKYQLENRPQIIENE</sequence>
<protein>
    <submittedName>
        <fullName evidence="1">(Mediterranean fruit fly) hypothetical protein</fullName>
    </submittedName>
</protein>
<feature type="non-terminal residue" evidence="1">
    <location>
        <position position="93"/>
    </location>
</feature>
<name>A0A811U302_CERCA</name>
<evidence type="ECO:0000313" key="2">
    <source>
        <dbReference type="Proteomes" id="UP000606786"/>
    </source>
</evidence>
<comment type="caution">
    <text evidence="1">The sequence shown here is derived from an EMBL/GenBank/DDBJ whole genome shotgun (WGS) entry which is preliminary data.</text>
</comment>
<keyword evidence="2" id="KW-1185">Reference proteome</keyword>
<dbReference type="AlphaFoldDB" id="A0A811U302"/>